<dbReference type="FunFam" id="3.20.20.300:FF:000002">
    <property type="entry name" value="Probable beta-glucosidase"/>
    <property type="match status" value="1"/>
</dbReference>
<dbReference type="SMART" id="SM01217">
    <property type="entry name" value="Fn3_like"/>
    <property type="match status" value="1"/>
</dbReference>
<evidence type="ECO:0000256" key="5">
    <source>
        <dbReference type="ARBA" id="ARBA00012744"/>
    </source>
</evidence>
<comment type="catalytic activity">
    <reaction evidence="1">
        <text>Hydrolysis of terminal, non-reducing beta-D-glucosyl residues with release of beta-D-glucose.</text>
        <dbReference type="EC" id="3.2.1.21"/>
    </reaction>
</comment>
<evidence type="ECO:0000256" key="6">
    <source>
        <dbReference type="ARBA" id="ARBA00022525"/>
    </source>
</evidence>
<evidence type="ECO:0000256" key="8">
    <source>
        <dbReference type="ARBA" id="ARBA00022801"/>
    </source>
</evidence>
<dbReference type="GO" id="GO:0008422">
    <property type="term" value="F:beta-glucosidase activity"/>
    <property type="evidence" value="ECO:0007669"/>
    <property type="project" value="UniProtKB-EC"/>
</dbReference>
<keyword evidence="9" id="KW-0325">Glycoprotein</keyword>
<dbReference type="RefSeq" id="XP_014550718.1">
    <property type="nucleotide sequence ID" value="XM_014695232.1"/>
</dbReference>
<evidence type="ECO:0000256" key="12">
    <source>
        <dbReference type="ARBA" id="ARBA00023326"/>
    </source>
</evidence>
<evidence type="ECO:0000256" key="14">
    <source>
        <dbReference type="ARBA" id="ARBA00039579"/>
    </source>
</evidence>
<evidence type="ECO:0000256" key="4">
    <source>
        <dbReference type="ARBA" id="ARBA00005336"/>
    </source>
</evidence>
<dbReference type="GO" id="GO:0005576">
    <property type="term" value="C:extracellular region"/>
    <property type="evidence" value="ECO:0007669"/>
    <property type="project" value="UniProtKB-SubCell"/>
</dbReference>
<sequence length="803" mass="86668">MMQGSLILSFVALASAQSKSAQYGNYSQYGGSPAVYPSRKLAVCPSRRIKTKVFSANITGIGGWEAALSKAKTFLSNLNLEEKAQMVTGTPGPCVGNISPIPRLNFSGLCLQDGPLAIRQAIDASVFPAGLTVAASWDRSLARERGVHMASEFRGKGSHVALGPVVGPLGRSPFGGRNWEGFSPDSYLSGALVEDTIEGMQSVGVQACVKHFILNEQETQRNPSVSENGVTIEAVSSNVDDKTMHETYLWPFANAVRAGSASVMCSYNRINGSYGCQNSKTLNGLLKEELGFQGYVMSDWLATHTGVAAIEAGLDMDMPGGIGFTSGTPTYFGANVTMAVNNGSLALGRLDDMILRIMTPYYYLGQDNNYPRIDAYTPKLNFFPESAYLYNYTYGPEVNVRSAASTQLIRELGAAGTVLLKNTNNTLPLQQPMKIAVFGNDAADLTTGQYYSDDFDIGTLPVGGGSGTGRFYQISPPLDAIKSRGQSYGAHVQYITDNKFISQIGLSSLAPVPIDVCIVFLKSWASEGSDRTTLIPEWNSTTVVERVTSVCNNTVVVLHGASPNTMPWQNNANITAILVAHMPGEETGKSIVDILWGDVNPSGKLPYTIANNEMDYRHNIENSTTLQDTNKPVAWQADFVEGNLIDYKEFDAENKSVAFPFGFGLSYTTFEVSNPKTQIVVANASRTPDPNAPIHPGGNVELWATLVTVEVTVTNTGPKRGAAVPQLYLSYPSEAGMPVRSLRGFEKILLNPNESKSVLFNLARRDVSYWDVTSQKWTIPAGSITVGVGFSSRDLPLQSTFII</sequence>
<evidence type="ECO:0000256" key="18">
    <source>
        <dbReference type="SAM" id="SignalP"/>
    </source>
</evidence>
<dbReference type="Pfam" id="PF00933">
    <property type="entry name" value="Glyco_hydro_3"/>
    <property type="match status" value="1"/>
</dbReference>
<evidence type="ECO:0000256" key="7">
    <source>
        <dbReference type="ARBA" id="ARBA00022729"/>
    </source>
</evidence>
<comment type="subcellular location">
    <subcellularLocation>
        <location evidence="2">Secreted</location>
    </subcellularLocation>
</comment>
<dbReference type="OrthoDB" id="416222at2759"/>
<evidence type="ECO:0000256" key="11">
    <source>
        <dbReference type="ARBA" id="ARBA00023295"/>
    </source>
</evidence>
<proteinExistence type="inferred from homology"/>
<dbReference type="EC" id="3.2.1.21" evidence="5"/>
<dbReference type="InterPro" id="IPR050288">
    <property type="entry name" value="Cellulose_deg_GH3"/>
</dbReference>
<dbReference type="Gene3D" id="3.20.20.300">
    <property type="entry name" value="Glycoside hydrolase, family 3, N-terminal domain"/>
    <property type="match status" value="1"/>
</dbReference>
<dbReference type="InterPro" id="IPR026891">
    <property type="entry name" value="Fn3-like"/>
</dbReference>
<accession>W7E255</accession>
<feature type="signal peptide" evidence="18">
    <location>
        <begin position="1"/>
        <end position="16"/>
    </location>
</feature>
<dbReference type="Gene3D" id="2.60.40.10">
    <property type="entry name" value="Immunoglobulins"/>
    <property type="match status" value="1"/>
</dbReference>
<gene>
    <name evidence="20" type="ORF">COCVIDRAFT_114803</name>
</gene>
<dbReference type="EMBL" id="KI968862">
    <property type="protein sequence ID" value="EUN21144.1"/>
    <property type="molecule type" value="Genomic_DNA"/>
</dbReference>
<keyword evidence="21" id="KW-1185">Reference proteome</keyword>
<dbReference type="Proteomes" id="UP000054337">
    <property type="component" value="Unassembled WGS sequence"/>
</dbReference>
<dbReference type="InterPro" id="IPR002772">
    <property type="entry name" value="Glyco_hydro_3_C"/>
</dbReference>
<feature type="domain" description="Fibronectin type III-like" evidence="19">
    <location>
        <begin position="723"/>
        <end position="792"/>
    </location>
</feature>
<dbReference type="AlphaFoldDB" id="W7E255"/>
<keyword evidence="8 20" id="KW-0378">Hydrolase</keyword>
<evidence type="ECO:0000256" key="9">
    <source>
        <dbReference type="ARBA" id="ARBA00023180"/>
    </source>
</evidence>
<dbReference type="GO" id="GO:0009251">
    <property type="term" value="P:glucan catabolic process"/>
    <property type="evidence" value="ECO:0007669"/>
    <property type="project" value="TreeGrafter"/>
</dbReference>
<dbReference type="PANTHER" id="PTHR42715">
    <property type="entry name" value="BETA-GLUCOSIDASE"/>
    <property type="match status" value="1"/>
</dbReference>
<dbReference type="Gene3D" id="3.40.50.1700">
    <property type="entry name" value="Glycoside hydrolase family 3 C-terminal domain"/>
    <property type="match status" value="1"/>
</dbReference>
<dbReference type="SUPFAM" id="SSF52279">
    <property type="entry name" value="Beta-D-glucan exohydrolase, C-terminal domain"/>
    <property type="match status" value="1"/>
</dbReference>
<comment type="similarity">
    <text evidence="4">Belongs to the glycosyl hydrolase 3 family.</text>
</comment>
<reference evidence="20 21" key="1">
    <citation type="journal article" date="2013" name="PLoS Genet.">
        <title>Comparative genome structure, secondary metabolite, and effector coding capacity across Cochliobolus pathogens.</title>
        <authorList>
            <person name="Condon B.J."/>
            <person name="Leng Y."/>
            <person name="Wu D."/>
            <person name="Bushley K.E."/>
            <person name="Ohm R.A."/>
            <person name="Otillar R."/>
            <person name="Martin J."/>
            <person name="Schackwitz W."/>
            <person name="Grimwood J."/>
            <person name="MohdZainudin N."/>
            <person name="Xue C."/>
            <person name="Wang R."/>
            <person name="Manning V.A."/>
            <person name="Dhillon B."/>
            <person name="Tu Z.J."/>
            <person name="Steffenson B.J."/>
            <person name="Salamov A."/>
            <person name="Sun H."/>
            <person name="Lowry S."/>
            <person name="LaButti K."/>
            <person name="Han J."/>
            <person name="Copeland A."/>
            <person name="Lindquist E."/>
            <person name="Barry K."/>
            <person name="Schmutz J."/>
            <person name="Baker S.E."/>
            <person name="Ciuffetti L.M."/>
            <person name="Grigoriev I.V."/>
            <person name="Zhong S."/>
            <person name="Turgeon B.G."/>
        </authorList>
    </citation>
    <scope>NUCLEOTIDE SEQUENCE [LARGE SCALE GENOMIC DNA]</scope>
    <source>
        <strain evidence="20 21">FI3</strain>
    </source>
</reference>
<keyword evidence="12" id="KW-0624">Polysaccharide degradation</keyword>
<dbReference type="InterPro" id="IPR001764">
    <property type="entry name" value="Glyco_hydro_3_N"/>
</dbReference>
<organism evidence="20 21">
    <name type="scientific">Bipolaris victoriae (strain FI3)</name>
    <name type="common">Victoria blight of oats agent</name>
    <name type="synonym">Cochliobolus victoriae</name>
    <dbReference type="NCBI Taxonomy" id="930091"/>
    <lineage>
        <taxon>Eukaryota</taxon>
        <taxon>Fungi</taxon>
        <taxon>Dikarya</taxon>
        <taxon>Ascomycota</taxon>
        <taxon>Pezizomycotina</taxon>
        <taxon>Dothideomycetes</taxon>
        <taxon>Pleosporomycetidae</taxon>
        <taxon>Pleosporales</taxon>
        <taxon>Pleosporineae</taxon>
        <taxon>Pleosporaceae</taxon>
        <taxon>Bipolaris</taxon>
    </lineage>
</organism>
<evidence type="ECO:0000259" key="19">
    <source>
        <dbReference type="SMART" id="SM01217"/>
    </source>
</evidence>
<name>W7E255_BIPV3</name>
<comment type="pathway">
    <text evidence="3">Glycan metabolism; cellulose degradation.</text>
</comment>
<comment type="function">
    <text evidence="13">Beta-glucosidases are one of a number of cellulolytic enzymes involved in the degradation of cellulosic biomass. Catalyzes the last step releasing glucose from the inhibitory cellobiose.</text>
</comment>
<dbReference type="InterPro" id="IPR036881">
    <property type="entry name" value="Glyco_hydro_3_C_sf"/>
</dbReference>
<keyword evidence="6" id="KW-0964">Secreted</keyword>
<dbReference type="InterPro" id="IPR017853">
    <property type="entry name" value="GH"/>
</dbReference>
<protein>
    <recommendedName>
        <fullName evidence="14">Probable beta-glucosidase G</fullName>
        <ecNumber evidence="5">3.2.1.21</ecNumber>
    </recommendedName>
    <alternativeName>
        <fullName evidence="15">Beta-D-glucoside glucohydrolase G</fullName>
    </alternativeName>
    <alternativeName>
        <fullName evidence="16">Cellobiase G</fullName>
    </alternativeName>
    <alternativeName>
        <fullName evidence="17">Gentiobiase G</fullName>
    </alternativeName>
</protein>
<dbReference type="InterPro" id="IPR036962">
    <property type="entry name" value="Glyco_hydro_3_N_sf"/>
</dbReference>
<keyword evidence="7 18" id="KW-0732">Signal</keyword>
<evidence type="ECO:0000256" key="16">
    <source>
        <dbReference type="ARBA" id="ARBA00041601"/>
    </source>
</evidence>
<dbReference type="GeneID" id="26250614"/>
<dbReference type="InterPro" id="IPR013783">
    <property type="entry name" value="Ig-like_fold"/>
</dbReference>
<dbReference type="Pfam" id="PF14310">
    <property type="entry name" value="Fn3-like"/>
    <property type="match status" value="1"/>
</dbReference>
<evidence type="ECO:0000256" key="1">
    <source>
        <dbReference type="ARBA" id="ARBA00000448"/>
    </source>
</evidence>
<evidence type="ECO:0000313" key="20">
    <source>
        <dbReference type="EMBL" id="EUN21144.1"/>
    </source>
</evidence>
<dbReference type="PANTHER" id="PTHR42715:SF12">
    <property type="entry name" value="BETA-GLUCOSIDASE G-RELATED"/>
    <property type="match status" value="1"/>
</dbReference>
<feature type="chain" id="PRO_5004893449" description="Probable beta-glucosidase G" evidence="18">
    <location>
        <begin position="17"/>
        <end position="803"/>
    </location>
</feature>
<dbReference type="HOGENOM" id="CLU_004542_2_3_1"/>
<dbReference type="Pfam" id="PF01915">
    <property type="entry name" value="Glyco_hydro_3_C"/>
    <property type="match status" value="1"/>
</dbReference>
<evidence type="ECO:0000256" key="13">
    <source>
        <dbReference type="ARBA" id="ARBA00024983"/>
    </source>
</evidence>
<keyword evidence="10" id="KW-0119">Carbohydrate metabolism</keyword>
<evidence type="ECO:0000256" key="2">
    <source>
        <dbReference type="ARBA" id="ARBA00004613"/>
    </source>
</evidence>
<evidence type="ECO:0000256" key="10">
    <source>
        <dbReference type="ARBA" id="ARBA00023277"/>
    </source>
</evidence>
<dbReference type="PRINTS" id="PR00133">
    <property type="entry name" value="GLHYDRLASE3"/>
</dbReference>
<keyword evidence="11" id="KW-0326">Glycosidase</keyword>
<evidence type="ECO:0000256" key="3">
    <source>
        <dbReference type="ARBA" id="ARBA00004987"/>
    </source>
</evidence>
<evidence type="ECO:0000313" key="21">
    <source>
        <dbReference type="Proteomes" id="UP000054337"/>
    </source>
</evidence>
<evidence type="ECO:0000256" key="17">
    <source>
        <dbReference type="ARBA" id="ARBA00041808"/>
    </source>
</evidence>
<evidence type="ECO:0000256" key="15">
    <source>
        <dbReference type="ARBA" id="ARBA00041276"/>
    </source>
</evidence>
<dbReference type="SUPFAM" id="SSF51445">
    <property type="entry name" value="(Trans)glycosidases"/>
    <property type="match status" value="1"/>
</dbReference>